<evidence type="ECO:0000256" key="1">
    <source>
        <dbReference type="SAM" id="SignalP"/>
    </source>
</evidence>
<evidence type="ECO:0008006" key="4">
    <source>
        <dbReference type="Google" id="ProtNLM"/>
    </source>
</evidence>
<dbReference type="Pfam" id="PF05742">
    <property type="entry name" value="TANGO2"/>
    <property type="match status" value="1"/>
</dbReference>
<keyword evidence="3" id="KW-1185">Reference proteome</keyword>
<evidence type="ECO:0000313" key="2">
    <source>
        <dbReference type="EMBL" id="OAY25741.1"/>
    </source>
</evidence>
<reference evidence="3" key="1">
    <citation type="journal article" date="2016" name="Nat. Biotechnol.">
        <title>Sequencing wild and cultivated cassava and related species reveals extensive interspecific hybridization and genetic diversity.</title>
        <authorList>
            <person name="Bredeson J.V."/>
            <person name="Lyons J.B."/>
            <person name="Prochnik S.E."/>
            <person name="Wu G.A."/>
            <person name="Ha C.M."/>
            <person name="Edsinger-Gonzales E."/>
            <person name="Grimwood J."/>
            <person name="Schmutz J."/>
            <person name="Rabbi I.Y."/>
            <person name="Egesi C."/>
            <person name="Nauluvula P."/>
            <person name="Lebot V."/>
            <person name="Ndunguru J."/>
            <person name="Mkamilo G."/>
            <person name="Bart R.S."/>
            <person name="Setter T.L."/>
            <person name="Gleadow R.M."/>
            <person name="Kulakow P."/>
            <person name="Ferguson M.E."/>
            <person name="Rounsley S."/>
            <person name="Rokhsar D.S."/>
        </authorList>
    </citation>
    <scope>NUCLEOTIDE SEQUENCE [LARGE SCALE GENOMIC DNA]</scope>
    <source>
        <strain evidence="3">cv. AM560-2</strain>
    </source>
</reference>
<accession>A0A2C9U821</accession>
<dbReference type="PANTHER" id="PTHR17985">
    <property type="entry name" value="SER/THR-RICH PROTEIN T10 IN DGCR REGION"/>
    <property type="match status" value="1"/>
</dbReference>
<dbReference type="Gramene" id="Manes.17G116200.5.v8.1">
    <property type="protein sequence ID" value="Manes.17G116200.5.v8.1.CDS"/>
    <property type="gene ID" value="Manes.17G116200.v8.1"/>
</dbReference>
<feature type="chain" id="PRO_5013039300" description="Transport and Golgi organization protein 2 homolog" evidence="1">
    <location>
        <begin position="16"/>
        <end position="266"/>
    </location>
</feature>
<dbReference type="STRING" id="3983.A0A2C9U821"/>
<protein>
    <recommendedName>
        <fullName evidence="4">Transport and Golgi organization protein 2 homolog</fullName>
    </recommendedName>
</protein>
<proteinExistence type="predicted"/>
<dbReference type="OrthoDB" id="191601at2759"/>
<dbReference type="Gramene" id="Manes.17G116200.4.v8.1">
    <property type="protein sequence ID" value="Manes.17G116200.4.v8.1.CDS"/>
    <property type="gene ID" value="Manes.17G116200.v8.1"/>
</dbReference>
<dbReference type="OMA" id="FAWRPGH"/>
<dbReference type="AlphaFoldDB" id="A0A2C9U821"/>
<dbReference type="PANTHER" id="PTHR17985:SF16">
    <property type="entry name" value="TRANSPORT_GOLGI ORGANIZATION-LIKE PROTEIN (DUF833)"/>
    <property type="match status" value="1"/>
</dbReference>
<dbReference type="Gramene" id="Manes.17G116200.3.v8.1">
    <property type="protein sequence ID" value="Manes.17G116200.3.v8.1.CDS"/>
    <property type="gene ID" value="Manes.17G116200.v8.1"/>
</dbReference>
<gene>
    <name evidence="2" type="ORF">MANES_17G116200v8</name>
</gene>
<evidence type="ECO:0000313" key="3">
    <source>
        <dbReference type="Proteomes" id="UP000091857"/>
    </source>
</evidence>
<comment type="caution">
    <text evidence="2">The sequence shown here is derived from an EMBL/GenBank/DDBJ whole genome shotgun (WGS) entry which is preliminary data.</text>
</comment>
<feature type="signal peptide" evidence="1">
    <location>
        <begin position="1"/>
        <end position="15"/>
    </location>
</feature>
<dbReference type="EMBL" id="CM004403">
    <property type="protein sequence ID" value="OAY25741.1"/>
    <property type="molecule type" value="Genomic_DNA"/>
</dbReference>
<sequence>MCIALFLWQAHPLYPFLLLLNRDEYHSRPTKRLTWWGTGDQILGGRDEQAGGTWLACTRDGKIAFITNVRELKSNPTAKSRGDLPVRFLESNKNPKEFAEDLAKEADEYSGFNLILADICLKSMVYVTSRPKAENTFITDVQPGLHVLSNASLDSPWPKAERLRHNFKDFLDKYGERELPMKEMVEILMTNTVKDDESMLPKIYSAEFEYQLSSIFVDTDTPLGRYGTRSTSVLSIKSCGEVKFYERFLENEKWQEHTESFQIERM</sequence>
<organism evidence="2 3">
    <name type="scientific">Manihot esculenta</name>
    <name type="common">Cassava</name>
    <name type="synonym">Jatropha manihot</name>
    <dbReference type="NCBI Taxonomy" id="3983"/>
    <lineage>
        <taxon>Eukaryota</taxon>
        <taxon>Viridiplantae</taxon>
        <taxon>Streptophyta</taxon>
        <taxon>Embryophyta</taxon>
        <taxon>Tracheophyta</taxon>
        <taxon>Spermatophyta</taxon>
        <taxon>Magnoliopsida</taxon>
        <taxon>eudicotyledons</taxon>
        <taxon>Gunneridae</taxon>
        <taxon>Pentapetalae</taxon>
        <taxon>rosids</taxon>
        <taxon>fabids</taxon>
        <taxon>Malpighiales</taxon>
        <taxon>Euphorbiaceae</taxon>
        <taxon>Crotonoideae</taxon>
        <taxon>Manihoteae</taxon>
        <taxon>Manihot</taxon>
    </lineage>
</organism>
<dbReference type="Gramene" id="Manes.17G116200.2.v8.1">
    <property type="protein sequence ID" value="Manes.17G116200.2.v8.1.CDS"/>
    <property type="gene ID" value="Manes.17G116200.v8.1"/>
</dbReference>
<dbReference type="InterPro" id="IPR008551">
    <property type="entry name" value="TANGO2"/>
</dbReference>
<name>A0A2C9U821_MANES</name>
<dbReference type="Proteomes" id="UP000091857">
    <property type="component" value="Chromosome 17"/>
</dbReference>
<keyword evidence="1" id="KW-0732">Signal</keyword>